<evidence type="ECO:0000256" key="2">
    <source>
        <dbReference type="ARBA" id="ARBA00007957"/>
    </source>
</evidence>
<dbReference type="InterPro" id="IPR043135">
    <property type="entry name" value="Fur_C"/>
</dbReference>
<name>A0ABT6YV71_9BACT</name>
<evidence type="ECO:0000256" key="4">
    <source>
        <dbReference type="ARBA" id="ARBA00020910"/>
    </source>
</evidence>
<organism evidence="12 13">
    <name type="scientific">Flectobacillus longus</name>
    <dbReference type="NCBI Taxonomy" id="2984207"/>
    <lineage>
        <taxon>Bacteria</taxon>
        <taxon>Pseudomonadati</taxon>
        <taxon>Bacteroidota</taxon>
        <taxon>Cytophagia</taxon>
        <taxon>Cytophagales</taxon>
        <taxon>Flectobacillaceae</taxon>
        <taxon>Flectobacillus</taxon>
    </lineage>
</organism>
<evidence type="ECO:0000256" key="9">
    <source>
        <dbReference type="ARBA" id="ARBA00023015"/>
    </source>
</evidence>
<keyword evidence="9" id="KW-0805">Transcription regulation</keyword>
<dbReference type="SUPFAM" id="SSF46785">
    <property type="entry name" value="Winged helix' DNA-binding domain"/>
    <property type="match status" value="1"/>
</dbReference>
<evidence type="ECO:0000256" key="10">
    <source>
        <dbReference type="ARBA" id="ARBA00023125"/>
    </source>
</evidence>
<keyword evidence="11" id="KW-0804">Transcription</keyword>
<evidence type="ECO:0000256" key="7">
    <source>
        <dbReference type="ARBA" id="ARBA00022723"/>
    </source>
</evidence>
<dbReference type="InterPro" id="IPR002481">
    <property type="entry name" value="FUR"/>
</dbReference>
<dbReference type="InterPro" id="IPR036388">
    <property type="entry name" value="WH-like_DNA-bd_sf"/>
</dbReference>
<evidence type="ECO:0000313" key="13">
    <source>
        <dbReference type="Proteomes" id="UP001236569"/>
    </source>
</evidence>
<reference evidence="12 13" key="1">
    <citation type="submission" date="2023-05" db="EMBL/GenBank/DDBJ databases">
        <title>Novel species of genus Flectobacillus isolated from stream in China.</title>
        <authorList>
            <person name="Lu H."/>
        </authorList>
    </citation>
    <scope>NUCLEOTIDE SEQUENCE [LARGE SCALE GENOMIC DNA]</scope>
    <source>
        <strain evidence="12 13">DC10W</strain>
    </source>
</reference>
<evidence type="ECO:0000313" key="12">
    <source>
        <dbReference type="EMBL" id="MDI9867514.1"/>
    </source>
</evidence>
<keyword evidence="8" id="KW-0862">Zinc</keyword>
<evidence type="ECO:0000256" key="6">
    <source>
        <dbReference type="ARBA" id="ARBA00022491"/>
    </source>
</evidence>
<evidence type="ECO:0000256" key="1">
    <source>
        <dbReference type="ARBA" id="ARBA00004496"/>
    </source>
</evidence>
<keyword evidence="7" id="KW-0479">Metal-binding</keyword>
<dbReference type="PANTHER" id="PTHR33202">
    <property type="entry name" value="ZINC UPTAKE REGULATION PROTEIN"/>
    <property type="match status" value="1"/>
</dbReference>
<sequence length="162" mass="19263">MDSITREEFIKAKRHLDAEVIRKKFRKSTERYKLLEELYKFHDHFMAEEFYLHLIQNNFQVSMATVYNNLVFFEEVGLVLKHQFGKGQAARYERALGRKQHCHLICLRCNQIFEFCDPRIHHIQTTVEEHFGATVTGHSLTLYGECNREECKNANSTLESEY</sequence>
<dbReference type="Pfam" id="PF01475">
    <property type="entry name" value="FUR"/>
    <property type="match status" value="1"/>
</dbReference>
<evidence type="ECO:0000256" key="11">
    <source>
        <dbReference type="ARBA" id="ARBA00023163"/>
    </source>
</evidence>
<evidence type="ECO:0000256" key="3">
    <source>
        <dbReference type="ARBA" id="ARBA00011738"/>
    </source>
</evidence>
<gene>
    <name evidence="12" type="ORF">QM480_24430</name>
</gene>
<comment type="caution">
    <text evidence="12">The sequence shown here is derived from an EMBL/GenBank/DDBJ whole genome shotgun (WGS) entry which is preliminary data.</text>
</comment>
<evidence type="ECO:0000256" key="5">
    <source>
        <dbReference type="ARBA" id="ARBA00022490"/>
    </source>
</evidence>
<comment type="subcellular location">
    <subcellularLocation>
        <location evidence="1">Cytoplasm</location>
    </subcellularLocation>
</comment>
<keyword evidence="10" id="KW-0238">DNA-binding</keyword>
<comment type="similarity">
    <text evidence="2">Belongs to the Fur family.</text>
</comment>
<evidence type="ECO:0000256" key="8">
    <source>
        <dbReference type="ARBA" id="ARBA00022833"/>
    </source>
</evidence>
<keyword evidence="5" id="KW-0963">Cytoplasm</keyword>
<dbReference type="CDD" id="cd07153">
    <property type="entry name" value="Fur_like"/>
    <property type="match status" value="1"/>
</dbReference>
<proteinExistence type="inferred from homology"/>
<dbReference type="Gene3D" id="3.30.1490.190">
    <property type="match status" value="1"/>
</dbReference>
<keyword evidence="6" id="KW-0678">Repressor</keyword>
<dbReference type="PANTHER" id="PTHR33202:SF2">
    <property type="entry name" value="FERRIC UPTAKE REGULATION PROTEIN"/>
    <property type="match status" value="1"/>
</dbReference>
<dbReference type="RefSeq" id="WP_283372146.1">
    <property type="nucleotide sequence ID" value="NZ_JASHID010000033.1"/>
</dbReference>
<dbReference type="InterPro" id="IPR036390">
    <property type="entry name" value="WH_DNA-bd_sf"/>
</dbReference>
<dbReference type="Proteomes" id="UP001236569">
    <property type="component" value="Unassembled WGS sequence"/>
</dbReference>
<dbReference type="EMBL" id="JASHID010000033">
    <property type="protein sequence ID" value="MDI9867514.1"/>
    <property type="molecule type" value="Genomic_DNA"/>
</dbReference>
<protein>
    <recommendedName>
        <fullName evidence="4">Ferric uptake regulation protein</fullName>
    </recommendedName>
</protein>
<dbReference type="Gene3D" id="1.10.10.10">
    <property type="entry name" value="Winged helix-like DNA-binding domain superfamily/Winged helix DNA-binding domain"/>
    <property type="match status" value="1"/>
</dbReference>
<comment type="subunit">
    <text evidence="3">Homodimer.</text>
</comment>
<keyword evidence="13" id="KW-1185">Reference proteome</keyword>
<accession>A0ABT6YV71</accession>